<dbReference type="PRINTS" id="PR00237">
    <property type="entry name" value="GPCRRHODOPSN"/>
</dbReference>
<dbReference type="PROSITE" id="PS50262">
    <property type="entry name" value="G_PROTEIN_RECEP_F1_2"/>
    <property type="match status" value="1"/>
</dbReference>
<name>A0AAV5T3I0_9BILA</name>
<gene>
    <name evidence="7" type="ORF">PENTCL1PPCAC_12225</name>
</gene>
<dbReference type="GO" id="GO:0016020">
    <property type="term" value="C:membrane"/>
    <property type="evidence" value="ECO:0007669"/>
    <property type="project" value="UniProtKB-SubCell"/>
</dbReference>
<evidence type="ECO:0000256" key="4">
    <source>
        <dbReference type="ARBA" id="ARBA00023136"/>
    </source>
</evidence>
<comment type="subcellular location">
    <subcellularLocation>
        <location evidence="1">Membrane</location>
    </subcellularLocation>
</comment>
<evidence type="ECO:0000313" key="7">
    <source>
        <dbReference type="EMBL" id="GMS90050.1"/>
    </source>
</evidence>
<dbReference type="InterPro" id="IPR000276">
    <property type="entry name" value="GPCR_Rhodpsn"/>
</dbReference>
<feature type="transmembrane region" description="Helical" evidence="5">
    <location>
        <begin position="111"/>
        <end position="131"/>
    </location>
</feature>
<keyword evidence="4 5" id="KW-0472">Membrane</keyword>
<feature type="non-terminal residue" evidence="7">
    <location>
        <position position="1"/>
    </location>
</feature>
<dbReference type="EMBL" id="BTSX01000003">
    <property type="protein sequence ID" value="GMS90050.1"/>
    <property type="molecule type" value="Genomic_DNA"/>
</dbReference>
<keyword evidence="8" id="KW-1185">Reference proteome</keyword>
<dbReference type="CDD" id="cd00637">
    <property type="entry name" value="7tm_classA_rhodopsin-like"/>
    <property type="match status" value="1"/>
</dbReference>
<sequence length="295" mass="33759">EMAEDNAAYEFTLDELTVEAFFTLSIRGDDRLIIFLWSIPIIYALGANHLVLVAILRCPSMRTIPSYFFIIEMCLCDLTMLYISIFGPLAYTAFRQAYIAEPLSAINFAPWYVYNSCWWTFVLALVIMAVNRLVCTISPHQYQNIFSARVSLALAIGAAVTGFLMGLPNLHSCCYLLWFPEFYSSSYWPADSWYARFDQSFSTSTTGIVVICYSIVLFSLRKTHKMIGIVSGVYVLTFSTWFLLPYTGSTSKWLYSFMTALWFVQNATHPTIALIFNSKVRLWSMDTVRKVDHSH</sequence>
<evidence type="ECO:0000256" key="3">
    <source>
        <dbReference type="ARBA" id="ARBA00022989"/>
    </source>
</evidence>
<dbReference type="PANTHER" id="PTHR22718:SF34">
    <property type="entry name" value="G-PROTEIN COUPLED RECEPTORS FAMILY 1 PROFILE DOMAIN-CONTAINING PROTEIN"/>
    <property type="match status" value="1"/>
</dbReference>
<dbReference type="PANTHER" id="PTHR22718">
    <property type="entry name" value="SERPENTINE RECEPTOR, CLASS X"/>
    <property type="match status" value="1"/>
</dbReference>
<dbReference type="Gene3D" id="1.20.1070.10">
    <property type="entry name" value="Rhodopsin 7-helix transmembrane proteins"/>
    <property type="match status" value="1"/>
</dbReference>
<comment type="caution">
    <text evidence="7">The sequence shown here is derived from an EMBL/GenBank/DDBJ whole genome shotgun (WGS) entry which is preliminary data.</text>
</comment>
<dbReference type="SUPFAM" id="SSF81321">
    <property type="entry name" value="Family A G protein-coupled receptor-like"/>
    <property type="match status" value="1"/>
</dbReference>
<evidence type="ECO:0000256" key="1">
    <source>
        <dbReference type="ARBA" id="ARBA00004370"/>
    </source>
</evidence>
<keyword evidence="3 5" id="KW-1133">Transmembrane helix</keyword>
<feature type="transmembrane region" description="Helical" evidence="5">
    <location>
        <begin position="227"/>
        <end position="247"/>
    </location>
</feature>
<protein>
    <recommendedName>
        <fullName evidence="6">G-protein coupled receptors family 1 profile domain-containing protein</fullName>
    </recommendedName>
</protein>
<accession>A0AAV5T3I0</accession>
<organism evidence="7 8">
    <name type="scientific">Pristionchus entomophagus</name>
    <dbReference type="NCBI Taxonomy" id="358040"/>
    <lineage>
        <taxon>Eukaryota</taxon>
        <taxon>Metazoa</taxon>
        <taxon>Ecdysozoa</taxon>
        <taxon>Nematoda</taxon>
        <taxon>Chromadorea</taxon>
        <taxon>Rhabditida</taxon>
        <taxon>Rhabditina</taxon>
        <taxon>Diplogasteromorpha</taxon>
        <taxon>Diplogasteroidea</taxon>
        <taxon>Neodiplogasteridae</taxon>
        <taxon>Pristionchus</taxon>
    </lineage>
</organism>
<dbReference type="InterPro" id="IPR017452">
    <property type="entry name" value="GPCR_Rhodpsn_7TM"/>
</dbReference>
<feature type="transmembrane region" description="Helical" evidence="5">
    <location>
        <begin position="32"/>
        <end position="55"/>
    </location>
</feature>
<dbReference type="GO" id="GO:0004930">
    <property type="term" value="F:G protein-coupled receptor activity"/>
    <property type="evidence" value="ECO:0007669"/>
    <property type="project" value="InterPro"/>
</dbReference>
<feature type="transmembrane region" description="Helical" evidence="5">
    <location>
        <begin position="199"/>
        <end position="220"/>
    </location>
</feature>
<evidence type="ECO:0000256" key="5">
    <source>
        <dbReference type="SAM" id="Phobius"/>
    </source>
</evidence>
<feature type="transmembrane region" description="Helical" evidence="5">
    <location>
        <begin position="253"/>
        <end position="276"/>
    </location>
</feature>
<feature type="transmembrane region" description="Helical" evidence="5">
    <location>
        <begin position="67"/>
        <end position="91"/>
    </location>
</feature>
<dbReference type="Proteomes" id="UP001432027">
    <property type="component" value="Unassembled WGS sequence"/>
</dbReference>
<keyword evidence="2 5" id="KW-0812">Transmembrane</keyword>
<feature type="transmembrane region" description="Helical" evidence="5">
    <location>
        <begin position="152"/>
        <end position="179"/>
    </location>
</feature>
<reference evidence="7" key="1">
    <citation type="submission" date="2023-10" db="EMBL/GenBank/DDBJ databases">
        <title>Genome assembly of Pristionchus species.</title>
        <authorList>
            <person name="Yoshida K."/>
            <person name="Sommer R.J."/>
        </authorList>
    </citation>
    <scope>NUCLEOTIDE SEQUENCE</scope>
    <source>
        <strain evidence="7">RS0144</strain>
    </source>
</reference>
<proteinExistence type="predicted"/>
<evidence type="ECO:0000313" key="8">
    <source>
        <dbReference type="Proteomes" id="UP001432027"/>
    </source>
</evidence>
<evidence type="ECO:0000256" key="2">
    <source>
        <dbReference type="ARBA" id="ARBA00022692"/>
    </source>
</evidence>
<feature type="domain" description="G-protein coupled receptors family 1 profile" evidence="6">
    <location>
        <begin position="47"/>
        <end position="244"/>
    </location>
</feature>
<dbReference type="AlphaFoldDB" id="A0AAV5T3I0"/>
<evidence type="ECO:0000259" key="6">
    <source>
        <dbReference type="PROSITE" id="PS50262"/>
    </source>
</evidence>